<name>A0AAW2QQS8_9LAMI</name>
<feature type="transmembrane region" description="Helical" evidence="2">
    <location>
        <begin position="32"/>
        <end position="65"/>
    </location>
</feature>
<keyword evidence="2" id="KW-1133">Transmembrane helix</keyword>
<dbReference type="PANTHER" id="PTHR35471">
    <property type="entry name" value="OS07G0223700 PROTEIN"/>
    <property type="match status" value="1"/>
</dbReference>
<protein>
    <submittedName>
        <fullName evidence="3">Uncharacterized protein</fullName>
    </submittedName>
</protein>
<dbReference type="AlphaFoldDB" id="A0AAW2QQS8"/>
<dbReference type="EMBL" id="JACGWK010000002">
    <property type="protein sequence ID" value="KAL0369967.1"/>
    <property type="molecule type" value="Genomic_DNA"/>
</dbReference>
<feature type="transmembrane region" description="Helical" evidence="2">
    <location>
        <begin position="77"/>
        <end position="95"/>
    </location>
</feature>
<dbReference type="PANTHER" id="PTHR35471:SF1">
    <property type="entry name" value="OS07G0223700 PROTEIN"/>
    <property type="match status" value="1"/>
</dbReference>
<proteinExistence type="predicted"/>
<evidence type="ECO:0000256" key="2">
    <source>
        <dbReference type="SAM" id="Phobius"/>
    </source>
</evidence>
<sequence>MMCCGRCGLTRTVIEAWIRDYDNLQWLAVKLIYAQIACALIGSLAPLYNGVLLVDLGISLFALVAIESSSQSLARTYAFSLFCSVFLDLSWFLLFSHDIWYFSPSILVNQTFHLHYPGSLSKLIWRTPPEFHGTFLSILVNLTLAMQIVGFSVRLSSSLLWIQMYRLGVSTVDNSVRRISDCDDVVGGTIYDPAYYSSLFEDGKDDTYHSVDSKSHDISRSVSPSAAETSQLDPSMHRSFHVKDNAYGFDNKISIQTEGGPQFEQLNHMFETIQVSLKKL</sequence>
<keyword evidence="2" id="KW-0472">Membrane</keyword>
<feature type="region of interest" description="Disordered" evidence="1">
    <location>
        <begin position="211"/>
        <end position="234"/>
    </location>
</feature>
<reference evidence="3" key="2">
    <citation type="journal article" date="2024" name="Plant">
        <title>Genomic evolution and insights into agronomic trait innovations of Sesamum species.</title>
        <authorList>
            <person name="Miao H."/>
            <person name="Wang L."/>
            <person name="Qu L."/>
            <person name="Liu H."/>
            <person name="Sun Y."/>
            <person name="Le M."/>
            <person name="Wang Q."/>
            <person name="Wei S."/>
            <person name="Zheng Y."/>
            <person name="Lin W."/>
            <person name="Duan Y."/>
            <person name="Cao H."/>
            <person name="Xiong S."/>
            <person name="Wang X."/>
            <person name="Wei L."/>
            <person name="Li C."/>
            <person name="Ma Q."/>
            <person name="Ju M."/>
            <person name="Zhao R."/>
            <person name="Li G."/>
            <person name="Mu C."/>
            <person name="Tian Q."/>
            <person name="Mei H."/>
            <person name="Zhang T."/>
            <person name="Gao T."/>
            <person name="Zhang H."/>
        </authorList>
    </citation>
    <scope>NUCLEOTIDE SEQUENCE</scope>
    <source>
        <strain evidence="3">G01</strain>
    </source>
</reference>
<organism evidence="3">
    <name type="scientific">Sesamum angustifolium</name>
    <dbReference type="NCBI Taxonomy" id="2727405"/>
    <lineage>
        <taxon>Eukaryota</taxon>
        <taxon>Viridiplantae</taxon>
        <taxon>Streptophyta</taxon>
        <taxon>Embryophyta</taxon>
        <taxon>Tracheophyta</taxon>
        <taxon>Spermatophyta</taxon>
        <taxon>Magnoliopsida</taxon>
        <taxon>eudicotyledons</taxon>
        <taxon>Gunneridae</taxon>
        <taxon>Pentapetalae</taxon>
        <taxon>asterids</taxon>
        <taxon>lamiids</taxon>
        <taxon>Lamiales</taxon>
        <taxon>Pedaliaceae</taxon>
        <taxon>Sesamum</taxon>
    </lineage>
</organism>
<feature type="compositionally biased region" description="Polar residues" evidence="1">
    <location>
        <begin position="220"/>
        <end position="233"/>
    </location>
</feature>
<keyword evidence="2" id="KW-0812">Transmembrane</keyword>
<reference evidence="3" key="1">
    <citation type="submission" date="2020-06" db="EMBL/GenBank/DDBJ databases">
        <authorList>
            <person name="Li T."/>
            <person name="Hu X."/>
            <person name="Zhang T."/>
            <person name="Song X."/>
            <person name="Zhang H."/>
            <person name="Dai N."/>
            <person name="Sheng W."/>
            <person name="Hou X."/>
            <person name="Wei L."/>
        </authorList>
    </citation>
    <scope>NUCLEOTIDE SEQUENCE</scope>
    <source>
        <strain evidence="3">G01</strain>
        <tissue evidence="3">Leaf</tissue>
    </source>
</reference>
<evidence type="ECO:0000256" key="1">
    <source>
        <dbReference type="SAM" id="MobiDB-lite"/>
    </source>
</evidence>
<accession>A0AAW2QQS8</accession>
<evidence type="ECO:0000313" key="3">
    <source>
        <dbReference type="EMBL" id="KAL0369967.1"/>
    </source>
</evidence>
<gene>
    <name evidence="3" type="ORF">Sangu_0314800</name>
</gene>
<feature type="transmembrane region" description="Helical" evidence="2">
    <location>
        <begin position="135"/>
        <end position="156"/>
    </location>
</feature>
<comment type="caution">
    <text evidence="3">The sequence shown here is derived from an EMBL/GenBank/DDBJ whole genome shotgun (WGS) entry which is preliminary data.</text>
</comment>